<dbReference type="EMBL" id="AP012159">
    <property type="protein sequence ID" value="BAK84074.1"/>
    <property type="molecule type" value="Genomic_DNA"/>
</dbReference>
<accession>G2I7H7</accession>
<sequence length="269" mass="30017">MSCLPASWLFPISEATNRAAARMQVFILSRQTALFQSGYALLDPHGQQTDAVLTDRTHPAQSLRELSVRRPPAHLTEPDEDKMEPPAMRSTRLHTLLGVAACLLGLTIVPHATAQQTDQQAPQHGPTAEQKAELERMVHEAIQQDIRAVAQYKLPKDFFAHMLPLTRQIRVAHIIPPTQTTNMTLATTIRRTEAMPELQALLQQYGLSARDFVMSITAFQMTAERLNDTGARGKNIPALDPDNVTLLRTHQGLMQALLNNMDEESEHLQ</sequence>
<protein>
    <submittedName>
        <fullName evidence="2">Uncharacterized protein</fullName>
    </submittedName>
</protein>
<dbReference type="PATRIC" id="fig|634177.7.peg.1900"/>
<gene>
    <name evidence="2" type="ordered locus">GLX_16620</name>
</gene>
<evidence type="ECO:0000313" key="3">
    <source>
        <dbReference type="Proteomes" id="UP000009044"/>
    </source>
</evidence>
<evidence type="ECO:0000256" key="1">
    <source>
        <dbReference type="SAM" id="MobiDB-lite"/>
    </source>
</evidence>
<proteinExistence type="predicted"/>
<evidence type="ECO:0000313" key="2">
    <source>
        <dbReference type="EMBL" id="BAK84074.1"/>
    </source>
</evidence>
<dbReference type="HOGENOM" id="CLU_090296_0_0_5"/>
<dbReference type="Proteomes" id="UP000009044">
    <property type="component" value="Chromosome"/>
</dbReference>
<reference evidence="3" key="1">
    <citation type="journal article" date="2011" name="J. Bacteriol.">
        <title>Complete genome sequence of NBRC 3288, a unique cellulose-nonproducing strain of Gluconacetobacter xylinus isolated from vinegar.</title>
        <authorList>
            <person name="Ogino H."/>
            <person name="Azuma Y."/>
            <person name="Hosoyama A."/>
            <person name="Nakazawa H."/>
            <person name="Matsutani M."/>
            <person name="Hasegawa A."/>
            <person name="Otsuyama K."/>
            <person name="Matsushita K."/>
            <person name="Fujita N."/>
            <person name="Shirai M."/>
        </authorList>
    </citation>
    <scope>NUCLEOTIDE SEQUENCE [LARGE SCALE GENOMIC DNA]</scope>
    <source>
        <strain evidence="3">NBRC 3288 / BCRC 11682 / LMG 1693</strain>
    </source>
</reference>
<organism evidence="2 3">
    <name type="scientific">Komagataeibacter medellinensis (strain NBRC 3288 / BCRC 11682 / LMG 1693 / Kondo 51)</name>
    <name type="common">Gluconacetobacter medellinensis</name>
    <dbReference type="NCBI Taxonomy" id="634177"/>
    <lineage>
        <taxon>Bacteria</taxon>
        <taxon>Pseudomonadati</taxon>
        <taxon>Pseudomonadota</taxon>
        <taxon>Alphaproteobacteria</taxon>
        <taxon>Acetobacterales</taxon>
        <taxon>Acetobacteraceae</taxon>
        <taxon>Komagataeibacter</taxon>
    </lineage>
</organism>
<feature type="region of interest" description="Disordered" evidence="1">
    <location>
        <begin position="59"/>
        <end position="86"/>
    </location>
</feature>
<dbReference type="KEGG" id="gxy:GLX_16620"/>
<dbReference type="AlphaFoldDB" id="G2I7H7"/>
<name>G2I7H7_KOMMN</name>